<keyword evidence="6" id="KW-1185">Reference proteome</keyword>
<evidence type="ECO:0000313" key="5">
    <source>
        <dbReference type="EMBL" id="GHD18825.1"/>
    </source>
</evidence>
<organism evidence="5 6">
    <name type="scientific">Nocardiopsis kunsanensis</name>
    <dbReference type="NCBI Taxonomy" id="141693"/>
    <lineage>
        <taxon>Bacteria</taxon>
        <taxon>Bacillati</taxon>
        <taxon>Actinomycetota</taxon>
        <taxon>Actinomycetes</taxon>
        <taxon>Streptosporangiales</taxon>
        <taxon>Nocardiopsidaceae</taxon>
        <taxon>Nocardiopsis</taxon>
    </lineage>
</organism>
<keyword evidence="1" id="KW-0805">Transcription regulation</keyword>
<proteinExistence type="predicted"/>
<evidence type="ECO:0000256" key="1">
    <source>
        <dbReference type="ARBA" id="ARBA00023015"/>
    </source>
</evidence>
<dbReference type="InterPro" id="IPR041916">
    <property type="entry name" value="Anti_sigma_zinc_sf"/>
</dbReference>
<protein>
    <recommendedName>
        <fullName evidence="4">Putative zinc-finger domain-containing protein</fullName>
    </recommendedName>
</protein>
<dbReference type="Gene3D" id="1.10.10.1320">
    <property type="entry name" value="Anti-sigma factor, zinc-finger domain"/>
    <property type="match status" value="1"/>
</dbReference>
<dbReference type="EMBL" id="BMXL01000003">
    <property type="protein sequence ID" value="GHD18825.1"/>
    <property type="molecule type" value="Genomic_DNA"/>
</dbReference>
<reference evidence="5 6" key="1">
    <citation type="journal article" date="2014" name="Int. J. Syst. Evol. Microbiol.">
        <title>Complete genome sequence of Corynebacterium casei LMG S-19264T (=DSM 44701T), isolated from a smear-ripened cheese.</title>
        <authorList>
            <consortium name="US DOE Joint Genome Institute (JGI-PGF)"/>
            <person name="Walter F."/>
            <person name="Albersmeier A."/>
            <person name="Kalinowski J."/>
            <person name="Ruckert C."/>
        </authorList>
    </citation>
    <scope>NUCLEOTIDE SEQUENCE [LARGE SCALE GENOMIC DNA]</scope>
    <source>
        <strain evidence="5 6">KCTC 19473</strain>
    </source>
</reference>
<dbReference type="InterPro" id="IPR027383">
    <property type="entry name" value="Znf_put"/>
</dbReference>
<dbReference type="AlphaFoldDB" id="A0A919CFV8"/>
<feature type="region of interest" description="Disordered" evidence="3">
    <location>
        <begin position="70"/>
        <end position="145"/>
    </location>
</feature>
<sequence length="228" mass="23535">MSSEHLGERLSALVDGELGPDEHERALIHLAKCEPCRFEADMTRRLKRRLHGLDEPEPDLDFMGRLSALDGRSERDGQSPFPPPFGDGGFGAGPPLGSSRPLGGFPGYPGGLGGGPIAADVPGTAPPAPGGPQPTAEEPGERSRSEFLAQLLTPFPGGRYAIAGAAVVTALLGTAFVAGGEAEDTPVVEPRLADFAVEHAVTSRHAPVGAPPADQETRPAGGAEQTSR</sequence>
<evidence type="ECO:0000256" key="2">
    <source>
        <dbReference type="ARBA" id="ARBA00023163"/>
    </source>
</evidence>
<keyword evidence="2" id="KW-0804">Transcription</keyword>
<comment type="caution">
    <text evidence="5">The sequence shown here is derived from an EMBL/GenBank/DDBJ whole genome shotgun (WGS) entry which is preliminary data.</text>
</comment>
<dbReference type="Pfam" id="PF13490">
    <property type="entry name" value="zf-HC2"/>
    <property type="match status" value="1"/>
</dbReference>
<evidence type="ECO:0000256" key="3">
    <source>
        <dbReference type="SAM" id="MobiDB-lite"/>
    </source>
</evidence>
<name>A0A919CFV8_9ACTN</name>
<evidence type="ECO:0000259" key="4">
    <source>
        <dbReference type="Pfam" id="PF13490"/>
    </source>
</evidence>
<evidence type="ECO:0000313" key="6">
    <source>
        <dbReference type="Proteomes" id="UP000654947"/>
    </source>
</evidence>
<dbReference type="Proteomes" id="UP000654947">
    <property type="component" value="Unassembled WGS sequence"/>
</dbReference>
<gene>
    <name evidence="5" type="ORF">GCM10007147_09400</name>
</gene>
<feature type="compositionally biased region" description="Gly residues" evidence="3">
    <location>
        <begin position="104"/>
        <end position="116"/>
    </location>
</feature>
<feature type="domain" description="Putative zinc-finger" evidence="4">
    <location>
        <begin position="8"/>
        <end position="37"/>
    </location>
</feature>
<feature type="region of interest" description="Disordered" evidence="3">
    <location>
        <begin position="203"/>
        <end position="228"/>
    </location>
</feature>
<dbReference type="RefSeq" id="WP_017574180.1">
    <property type="nucleotide sequence ID" value="NZ_BMXL01000003.1"/>
</dbReference>
<accession>A0A919CFV8</accession>